<dbReference type="Proteomes" id="UP001152799">
    <property type="component" value="Chromosome 12"/>
</dbReference>
<evidence type="ECO:0000256" key="1">
    <source>
        <dbReference type="ARBA" id="ARBA00022723"/>
    </source>
</evidence>
<keyword evidence="7" id="KW-1185">Reference proteome</keyword>
<dbReference type="GO" id="GO:0008270">
    <property type="term" value="F:zinc ion binding"/>
    <property type="evidence" value="ECO:0007669"/>
    <property type="project" value="UniProtKB-KW"/>
</dbReference>
<protein>
    <recommendedName>
        <fullName evidence="5">RING-type domain-containing protein</fullName>
    </recommendedName>
</protein>
<dbReference type="InterPro" id="IPR047157">
    <property type="entry name" value="PHRF1/Atg35"/>
</dbReference>
<keyword evidence="2 4" id="KW-0863">Zinc-finger</keyword>
<dbReference type="Gene3D" id="3.30.40.10">
    <property type="entry name" value="Zinc/RING finger domain, C3HC4 (zinc finger)"/>
    <property type="match status" value="1"/>
</dbReference>
<evidence type="ECO:0000313" key="6">
    <source>
        <dbReference type="EMBL" id="CAG9762977.1"/>
    </source>
</evidence>
<feature type="domain" description="RING-type" evidence="5">
    <location>
        <begin position="22"/>
        <end position="62"/>
    </location>
</feature>
<dbReference type="OrthoDB" id="1935339at2759"/>
<evidence type="ECO:0000256" key="3">
    <source>
        <dbReference type="ARBA" id="ARBA00022833"/>
    </source>
</evidence>
<dbReference type="PROSITE" id="PS00518">
    <property type="entry name" value="ZF_RING_1"/>
    <property type="match status" value="1"/>
</dbReference>
<evidence type="ECO:0000313" key="7">
    <source>
        <dbReference type="Proteomes" id="UP001152799"/>
    </source>
</evidence>
<name>A0A9N9QB11_9CUCU</name>
<organism evidence="6 7">
    <name type="scientific">Ceutorhynchus assimilis</name>
    <name type="common">cabbage seed weevil</name>
    <dbReference type="NCBI Taxonomy" id="467358"/>
    <lineage>
        <taxon>Eukaryota</taxon>
        <taxon>Metazoa</taxon>
        <taxon>Ecdysozoa</taxon>
        <taxon>Arthropoda</taxon>
        <taxon>Hexapoda</taxon>
        <taxon>Insecta</taxon>
        <taxon>Pterygota</taxon>
        <taxon>Neoptera</taxon>
        <taxon>Endopterygota</taxon>
        <taxon>Coleoptera</taxon>
        <taxon>Polyphaga</taxon>
        <taxon>Cucujiformia</taxon>
        <taxon>Curculionidae</taxon>
        <taxon>Ceutorhynchinae</taxon>
        <taxon>Ceutorhynchus</taxon>
    </lineage>
</organism>
<dbReference type="Pfam" id="PF13639">
    <property type="entry name" value="zf-RING_2"/>
    <property type="match status" value="1"/>
</dbReference>
<keyword evidence="1" id="KW-0479">Metal-binding</keyword>
<reference evidence="6" key="1">
    <citation type="submission" date="2022-01" db="EMBL/GenBank/DDBJ databases">
        <authorList>
            <person name="King R."/>
        </authorList>
    </citation>
    <scope>NUCLEOTIDE SEQUENCE</scope>
</reference>
<evidence type="ECO:0000256" key="4">
    <source>
        <dbReference type="PROSITE-ProRule" id="PRU00175"/>
    </source>
</evidence>
<dbReference type="InterPro" id="IPR013083">
    <property type="entry name" value="Znf_RING/FYVE/PHD"/>
</dbReference>
<dbReference type="EMBL" id="OU892288">
    <property type="protein sequence ID" value="CAG9762977.1"/>
    <property type="molecule type" value="Genomic_DNA"/>
</dbReference>
<dbReference type="AlphaFoldDB" id="A0A9N9QB11"/>
<evidence type="ECO:0000256" key="2">
    <source>
        <dbReference type="ARBA" id="ARBA00022771"/>
    </source>
</evidence>
<dbReference type="PANTHER" id="PTHR12618">
    <property type="entry name" value="PHD AND RING FINGER DOMAIN-CONTAINING PROTEIN 1"/>
    <property type="match status" value="1"/>
</dbReference>
<dbReference type="InterPro" id="IPR017907">
    <property type="entry name" value="Znf_RING_CS"/>
</dbReference>
<dbReference type="PANTHER" id="PTHR12618:SF20">
    <property type="entry name" value="PHD AND RING FINGER DOMAIN-CONTAINING PROTEIN 1"/>
    <property type="match status" value="1"/>
</dbReference>
<dbReference type="InterPro" id="IPR001841">
    <property type="entry name" value="Znf_RING"/>
</dbReference>
<dbReference type="SUPFAM" id="SSF57850">
    <property type="entry name" value="RING/U-box"/>
    <property type="match status" value="1"/>
</dbReference>
<evidence type="ECO:0000259" key="5">
    <source>
        <dbReference type="PROSITE" id="PS50089"/>
    </source>
</evidence>
<keyword evidence="3" id="KW-0862">Zinc</keyword>
<gene>
    <name evidence="6" type="ORF">CEUTPL_LOCUS3648</name>
</gene>
<sequence>MNQSTQSRKRKRKESKLETEKCSICLTKLRKYVASPKNCRHLFCLGCLKRWSRTQNTCPICRRRFSRIEVLNQRSKKLVRVLPVARADQQNIQLNRIDVFLMLSITTRLMSIMRTLLYDI</sequence>
<dbReference type="PROSITE" id="PS50089">
    <property type="entry name" value="ZF_RING_2"/>
    <property type="match status" value="1"/>
</dbReference>
<accession>A0A9N9QB11</accession>
<proteinExistence type="predicted"/>
<dbReference type="SMART" id="SM00184">
    <property type="entry name" value="RING"/>
    <property type="match status" value="1"/>
</dbReference>